<dbReference type="Gene3D" id="3.30.420.100">
    <property type="match status" value="1"/>
</dbReference>
<dbReference type="Pfam" id="PF00861">
    <property type="entry name" value="Ribosomal_L18p"/>
    <property type="match status" value="1"/>
</dbReference>
<dbReference type="InterPro" id="IPR057268">
    <property type="entry name" value="Ribosomal_L18"/>
</dbReference>
<dbReference type="Proteomes" id="UP001205748">
    <property type="component" value="Unassembled WGS sequence"/>
</dbReference>
<evidence type="ECO:0000256" key="4">
    <source>
        <dbReference type="ARBA" id="ARBA00022980"/>
    </source>
</evidence>
<dbReference type="SUPFAM" id="SSF53137">
    <property type="entry name" value="Translational machinery components"/>
    <property type="match status" value="1"/>
</dbReference>
<sequence>MINKPNRNEDRKKRHLRVRKKISGTTQRPRLNVYRSSTNIYAQVIDDINGVTLAAASSLDPQIKEATSASGNKETAKLVGKLIGERALEKGITEVIFDRGGYIYHGRVKELSQAAREAGLKF</sequence>
<dbReference type="NCBIfam" id="TIGR00060">
    <property type="entry name" value="L18_bact"/>
    <property type="match status" value="1"/>
</dbReference>
<comment type="similarity">
    <text evidence="1 7">Belongs to the universal ribosomal protein uL18 family.</text>
</comment>
<dbReference type="InterPro" id="IPR005484">
    <property type="entry name" value="Ribosomal_uL18_bac/plant/anim"/>
</dbReference>
<evidence type="ECO:0000313" key="8">
    <source>
        <dbReference type="EMBL" id="MCR1898652.1"/>
    </source>
</evidence>
<evidence type="ECO:0000256" key="7">
    <source>
        <dbReference type="HAMAP-Rule" id="MF_01337"/>
    </source>
</evidence>
<dbReference type="PANTHER" id="PTHR12899">
    <property type="entry name" value="39S RIBOSOMAL PROTEIN L18, MITOCHONDRIAL"/>
    <property type="match status" value="1"/>
</dbReference>
<evidence type="ECO:0000256" key="6">
    <source>
        <dbReference type="ARBA" id="ARBA00035197"/>
    </source>
</evidence>
<protein>
    <recommendedName>
        <fullName evidence="6 7">Large ribosomal subunit protein uL18</fullName>
    </recommendedName>
</protein>
<keyword evidence="4 7" id="KW-0689">Ribosomal protein</keyword>
<keyword evidence="9" id="KW-1185">Reference proteome</keyword>
<comment type="function">
    <text evidence="7">This is one of the proteins that bind and probably mediate the attachment of the 5S RNA into the large ribosomal subunit, where it forms part of the central protuberance.</text>
</comment>
<dbReference type="InterPro" id="IPR004389">
    <property type="entry name" value="Ribosomal_uL18_bac-type"/>
</dbReference>
<dbReference type="RefSeq" id="WP_257530204.1">
    <property type="nucleotide sequence ID" value="NZ_JANKAS010000004.1"/>
</dbReference>
<proteinExistence type="inferred from homology"/>
<dbReference type="HAMAP" id="MF_01337_B">
    <property type="entry name" value="Ribosomal_uL18_B"/>
    <property type="match status" value="1"/>
</dbReference>
<dbReference type="PANTHER" id="PTHR12899:SF3">
    <property type="entry name" value="LARGE RIBOSOMAL SUBUNIT PROTEIN UL18M"/>
    <property type="match status" value="1"/>
</dbReference>
<reference evidence="8" key="1">
    <citation type="submission" date="2022-07" db="EMBL/GenBank/DDBJ databases">
        <title>Enhanced cultured diversity of the mouse gut microbiota enables custom-made synthetic communities.</title>
        <authorList>
            <person name="Afrizal A."/>
        </authorList>
    </citation>
    <scope>NUCLEOTIDE SEQUENCE</scope>
    <source>
        <strain evidence="8">DSM 28593</strain>
    </source>
</reference>
<comment type="caution">
    <text evidence="8">The sequence shown here is derived from an EMBL/GenBank/DDBJ whole genome shotgun (WGS) entry which is preliminary data.</text>
</comment>
<dbReference type="GO" id="GO:0006412">
    <property type="term" value="P:translation"/>
    <property type="evidence" value="ECO:0007669"/>
    <property type="project" value="UniProtKB-UniRule"/>
</dbReference>
<dbReference type="GO" id="GO:0003735">
    <property type="term" value="F:structural constituent of ribosome"/>
    <property type="evidence" value="ECO:0007669"/>
    <property type="project" value="InterPro"/>
</dbReference>
<dbReference type="GO" id="GO:0022625">
    <property type="term" value="C:cytosolic large ribosomal subunit"/>
    <property type="evidence" value="ECO:0007669"/>
    <property type="project" value="TreeGrafter"/>
</dbReference>
<comment type="subunit">
    <text evidence="7">Part of the 50S ribosomal subunit; part of the 5S rRNA/L5/L18/L25 subcomplex. Contacts the 5S and 23S rRNAs.</text>
</comment>
<keyword evidence="3 7" id="KW-0694">RNA-binding</keyword>
<accession>A0AAE3KZR3</accession>
<dbReference type="CDD" id="cd00432">
    <property type="entry name" value="Ribosomal_L18_L5e"/>
    <property type="match status" value="1"/>
</dbReference>
<organism evidence="8 9">
    <name type="scientific">Irregularibacter muris</name>
    <dbReference type="NCBI Taxonomy" id="1796619"/>
    <lineage>
        <taxon>Bacteria</taxon>
        <taxon>Bacillati</taxon>
        <taxon>Bacillota</taxon>
        <taxon>Clostridia</taxon>
        <taxon>Eubacteriales</taxon>
        <taxon>Eubacteriaceae</taxon>
        <taxon>Irregularibacter</taxon>
    </lineage>
</organism>
<name>A0AAE3KZR3_9FIRM</name>
<evidence type="ECO:0000256" key="1">
    <source>
        <dbReference type="ARBA" id="ARBA00007116"/>
    </source>
</evidence>
<dbReference type="EMBL" id="JANKAS010000004">
    <property type="protein sequence ID" value="MCR1898652.1"/>
    <property type="molecule type" value="Genomic_DNA"/>
</dbReference>
<evidence type="ECO:0000256" key="5">
    <source>
        <dbReference type="ARBA" id="ARBA00023274"/>
    </source>
</evidence>
<evidence type="ECO:0000256" key="2">
    <source>
        <dbReference type="ARBA" id="ARBA00022730"/>
    </source>
</evidence>
<gene>
    <name evidence="7 8" type="primary">rplR</name>
    <name evidence="8" type="ORF">NSA47_06555</name>
</gene>
<dbReference type="FunFam" id="3.30.420.100:FF:000001">
    <property type="entry name" value="50S ribosomal protein L18"/>
    <property type="match status" value="1"/>
</dbReference>
<dbReference type="AlphaFoldDB" id="A0AAE3KZR3"/>
<dbReference type="GO" id="GO:0008097">
    <property type="term" value="F:5S rRNA binding"/>
    <property type="evidence" value="ECO:0007669"/>
    <property type="project" value="TreeGrafter"/>
</dbReference>
<evidence type="ECO:0000313" key="9">
    <source>
        <dbReference type="Proteomes" id="UP001205748"/>
    </source>
</evidence>
<keyword evidence="2 7" id="KW-0699">rRNA-binding</keyword>
<evidence type="ECO:0000256" key="3">
    <source>
        <dbReference type="ARBA" id="ARBA00022884"/>
    </source>
</evidence>
<keyword evidence="5 7" id="KW-0687">Ribonucleoprotein</keyword>